<dbReference type="EMBL" id="HBUF01191452">
    <property type="protein sequence ID" value="CAG6658495.1"/>
    <property type="molecule type" value="Transcribed_RNA"/>
</dbReference>
<feature type="region of interest" description="Disordered" evidence="8">
    <location>
        <begin position="922"/>
        <end position="990"/>
    </location>
</feature>
<feature type="binding site" evidence="6">
    <location>
        <position position="484"/>
    </location>
    <ligand>
        <name>Ca(2+)</name>
        <dbReference type="ChEBI" id="CHEBI:29108"/>
    </ligand>
</feature>
<keyword evidence="6" id="KW-0479">Metal-binding</keyword>
<feature type="region of interest" description="Disordered" evidence="8">
    <location>
        <begin position="814"/>
        <end position="837"/>
    </location>
</feature>
<dbReference type="Gene3D" id="1.50.10.10">
    <property type="match status" value="1"/>
</dbReference>
<comment type="cofactor">
    <cofactor evidence="6">
        <name>Ca(2+)</name>
        <dbReference type="ChEBI" id="CHEBI:29108"/>
    </cofactor>
</comment>
<keyword evidence="6" id="KW-0106">Calcium</keyword>
<evidence type="ECO:0000256" key="5">
    <source>
        <dbReference type="PIRSR" id="PIRSR601382-1"/>
    </source>
</evidence>
<dbReference type="Pfam" id="PF02225">
    <property type="entry name" value="PA"/>
    <property type="match status" value="1"/>
</dbReference>
<dbReference type="GO" id="GO:0004571">
    <property type="term" value="F:mannosyl-oligosaccharide 1,2-alpha-mannosidase activity"/>
    <property type="evidence" value="ECO:0007669"/>
    <property type="project" value="InterPro"/>
</dbReference>
<dbReference type="Pfam" id="PF01532">
    <property type="entry name" value="Glyco_hydro_47"/>
    <property type="match status" value="1"/>
</dbReference>
<evidence type="ECO:0000256" key="4">
    <source>
        <dbReference type="ARBA" id="ARBA00023180"/>
    </source>
</evidence>
<keyword evidence="9" id="KW-0472">Membrane</keyword>
<feature type="active site" evidence="5">
    <location>
        <position position="286"/>
    </location>
</feature>
<dbReference type="InterPro" id="IPR046450">
    <property type="entry name" value="PA_dom_sf"/>
</dbReference>
<accession>A0A8D8RW94</accession>
<dbReference type="AlphaFoldDB" id="A0A8D8RW94"/>
<feature type="transmembrane region" description="Helical" evidence="9">
    <location>
        <begin position="6"/>
        <end position="25"/>
    </location>
</feature>
<name>A0A8D8RW94_9HEMI</name>
<feature type="compositionally biased region" description="Low complexity" evidence="8">
    <location>
        <begin position="926"/>
        <end position="960"/>
    </location>
</feature>
<evidence type="ECO:0000256" key="8">
    <source>
        <dbReference type="SAM" id="MobiDB-lite"/>
    </source>
</evidence>
<proteinExistence type="inferred from homology"/>
<feature type="active site" description="Proton donor" evidence="5">
    <location>
        <position position="380"/>
    </location>
</feature>
<keyword evidence="3" id="KW-0256">Endoplasmic reticulum</keyword>
<keyword evidence="9" id="KW-0812">Transmembrane</keyword>
<feature type="region of interest" description="Disordered" evidence="8">
    <location>
        <begin position="871"/>
        <end position="906"/>
    </location>
</feature>
<dbReference type="SUPFAM" id="SSF52025">
    <property type="entry name" value="PA domain"/>
    <property type="match status" value="1"/>
</dbReference>
<dbReference type="PANTHER" id="PTHR45679">
    <property type="entry name" value="ER DEGRADATION-ENHANCING ALPHA-MANNOSIDASE-LIKE PROTEIN 2"/>
    <property type="match status" value="1"/>
</dbReference>
<dbReference type="EC" id="3.2.1.-" evidence="7"/>
<feature type="compositionally biased region" description="Basic and acidic residues" evidence="8">
    <location>
        <begin position="814"/>
        <end position="830"/>
    </location>
</feature>
<comment type="subcellular location">
    <subcellularLocation>
        <location evidence="1">Endoplasmic reticulum</location>
    </subcellularLocation>
</comment>
<keyword evidence="4" id="KW-0325">Glycoprotein</keyword>
<feature type="domain" description="PA" evidence="10">
    <location>
        <begin position="674"/>
        <end position="759"/>
    </location>
</feature>
<dbReference type="Gene3D" id="3.50.30.30">
    <property type="match status" value="1"/>
</dbReference>
<sequence>MAVNSFSLYIFYYLLYSVFSCFVCGESLNFTSKSYTNGMSKEEKMTLREEARDMFYHAYNAYMDNAYPADELMPLSCKGRWRSIHTSRGDIDDTLGNFSLTLIDTLDTLAILGDLSEFEHAVKLISDTVSFDSDIVVSVFETNIRVLGGLLSGHVLAEYFKLNSDVMQWYTGQLLELAKDIGFRLLPAFNTTTGIPHGRINLRHGLKPKGLAWSVDTCTACAGTMILEMAALSRLSGLPVFEAKAHRAMDGLWAARNRDSDLMGTVLNVDSGDWIRRDSGVGAGIDSYYEYCLKAYVLLGQDKYLSRFDKHYSAVMKYISRGPLLLDVHMHKPQMPSRNFMDALLAFWPGLQVLKGDIKPAVEIHEMLYQVMQRHNFIPEAFTADFQVHWGQHPLRPEFLESTYFLYKSTGDPHYLDVGKRVLRALQTHARVPCGYAAVRDVRTGAHEDRMDSFVLAETFKYLYLLFSEEEDLPLNMDQFIFTTEAHLLPLSLTLYNYTHYHLDNFEHDFDSDEELSRQCPSTLGLFPATVREPMKNLVSEKKCSQLGSRPGDNTKPRKLTLHDFQPDNPDHKKILQEYGLALESHPNGTFFFRILDKTASKEDAEESQLFIQELRISSGGTGTVETLVHNLDTHSQAVSFLDIQGNLTVLSTGSAQFGRILNENEQVTARVRVADPTNACSDLLNVADLEGSIVLADRGSCMFVDKARRLQAAGAVAAIIIDNVPGSTSRTAPFFLMSSDGNVADVHIPVVFLYTEEARLLMNAVGDNPMAQFTVCNINAYEHRVKASLQQTRLITTQIKIANVVQSLPVVEKEAGGTNERPSESEGARLSDSTVEGGRIGNELQDLSQEKETLQLILKSIIVDKTVKQGISEESERKQRDFSEERGDIEDQTKESSHEIRPDQQNVLAISDSLRKNANIDRVHSSSVRSDSLESSSSVRSDSLESSSRVRSDSLSSRLESYDDLGDGEGDMLNVLPPSGERRTVRDEL</sequence>
<dbReference type="InterPro" id="IPR036026">
    <property type="entry name" value="Seven-hairpin_glycosidases"/>
</dbReference>
<evidence type="ECO:0000313" key="11">
    <source>
        <dbReference type="EMBL" id="CAG6658495.1"/>
    </source>
</evidence>
<feature type="active site" evidence="5">
    <location>
        <position position="398"/>
    </location>
</feature>
<evidence type="ECO:0000256" key="9">
    <source>
        <dbReference type="SAM" id="Phobius"/>
    </source>
</evidence>
<keyword evidence="7" id="KW-0378">Hydrolase</keyword>
<dbReference type="GO" id="GO:0016020">
    <property type="term" value="C:membrane"/>
    <property type="evidence" value="ECO:0007669"/>
    <property type="project" value="InterPro"/>
</dbReference>
<dbReference type="GO" id="GO:0005975">
    <property type="term" value="P:carbohydrate metabolic process"/>
    <property type="evidence" value="ECO:0007669"/>
    <property type="project" value="InterPro"/>
</dbReference>
<organism evidence="11">
    <name type="scientific">Cacopsylla melanoneura</name>
    <dbReference type="NCBI Taxonomy" id="428564"/>
    <lineage>
        <taxon>Eukaryota</taxon>
        <taxon>Metazoa</taxon>
        <taxon>Ecdysozoa</taxon>
        <taxon>Arthropoda</taxon>
        <taxon>Hexapoda</taxon>
        <taxon>Insecta</taxon>
        <taxon>Pterygota</taxon>
        <taxon>Neoptera</taxon>
        <taxon>Paraneoptera</taxon>
        <taxon>Hemiptera</taxon>
        <taxon>Sternorrhyncha</taxon>
        <taxon>Psylloidea</taxon>
        <taxon>Psyllidae</taxon>
        <taxon>Psyllinae</taxon>
        <taxon>Cacopsylla</taxon>
    </lineage>
</organism>
<feature type="active site" description="Proton donor" evidence="5">
    <location>
        <position position="141"/>
    </location>
</feature>
<dbReference type="GO" id="GO:0044322">
    <property type="term" value="C:endoplasmic reticulum quality control compartment"/>
    <property type="evidence" value="ECO:0007669"/>
    <property type="project" value="GOC"/>
</dbReference>
<feature type="compositionally biased region" description="Basic and acidic residues" evidence="8">
    <location>
        <begin position="981"/>
        <end position="990"/>
    </location>
</feature>
<dbReference type="GO" id="GO:0005509">
    <property type="term" value="F:calcium ion binding"/>
    <property type="evidence" value="ECO:0007669"/>
    <property type="project" value="InterPro"/>
</dbReference>
<reference evidence="11" key="1">
    <citation type="submission" date="2021-05" db="EMBL/GenBank/DDBJ databases">
        <authorList>
            <person name="Alioto T."/>
            <person name="Alioto T."/>
            <person name="Gomez Garrido J."/>
        </authorList>
    </citation>
    <scope>NUCLEOTIDE SEQUENCE</scope>
</reference>
<keyword evidence="7" id="KW-0326">Glycosidase</keyword>
<dbReference type="PRINTS" id="PR00747">
    <property type="entry name" value="GLYHDRLASE47"/>
</dbReference>
<evidence type="ECO:0000259" key="10">
    <source>
        <dbReference type="Pfam" id="PF02225"/>
    </source>
</evidence>
<dbReference type="InterPro" id="IPR044674">
    <property type="entry name" value="EDEM1/2/3"/>
</dbReference>
<evidence type="ECO:0000256" key="3">
    <source>
        <dbReference type="ARBA" id="ARBA00022824"/>
    </source>
</evidence>
<evidence type="ECO:0000256" key="6">
    <source>
        <dbReference type="PIRSR" id="PIRSR601382-2"/>
    </source>
</evidence>
<keyword evidence="9" id="KW-1133">Transmembrane helix</keyword>
<protein>
    <recommendedName>
        <fullName evidence="7">alpha-1,2-Mannosidase</fullName>
        <ecNumber evidence="7">3.2.1.-</ecNumber>
    </recommendedName>
</protein>
<evidence type="ECO:0000256" key="7">
    <source>
        <dbReference type="RuleBase" id="RU361193"/>
    </source>
</evidence>
<dbReference type="SUPFAM" id="SSF48225">
    <property type="entry name" value="Seven-hairpin glycosidases"/>
    <property type="match status" value="1"/>
</dbReference>
<evidence type="ECO:0000256" key="1">
    <source>
        <dbReference type="ARBA" id="ARBA00004240"/>
    </source>
</evidence>
<dbReference type="InterPro" id="IPR001382">
    <property type="entry name" value="Glyco_hydro_47"/>
</dbReference>
<dbReference type="InterPro" id="IPR003137">
    <property type="entry name" value="PA_domain"/>
</dbReference>
<dbReference type="PANTHER" id="PTHR45679:SF2">
    <property type="entry name" value="ER DEGRADATION-ENHANCING ALPHA-MANNOSIDASE-LIKE PROTEIN 3"/>
    <property type="match status" value="1"/>
</dbReference>
<dbReference type="InterPro" id="IPR012341">
    <property type="entry name" value="6hp_glycosidase-like_sf"/>
</dbReference>
<evidence type="ECO:0000256" key="2">
    <source>
        <dbReference type="ARBA" id="ARBA00007658"/>
    </source>
</evidence>
<feature type="compositionally biased region" description="Basic and acidic residues" evidence="8">
    <location>
        <begin position="875"/>
        <end position="903"/>
    </location>
</feature>
<dbReference type="GO" id="GO:1904380">
    <property type="term" value="P:endoplasmic reticulum mannose trimming"/>
    <property type="evidence" value="ECO:0007669"/>
    <property type="project" value="InterPro"/>
</dbReference>
<comment type="similarity">
    <text evidence="2 7">Belongs to the glycosyl hydrolase 47 family.</text>
</comment>